<reference evidence="3" key="1">
    <citation type="submission" date="2016-06" db="UniProtKB">
        <authorList>
            <consortium name="WormBaseParasite"/>
        </authorList>
    </citation>
    <scope>IDENTIFICATION</scope>
</reference>
<reference evidence="1 2" key="2">
    <citation type="submission" date="2018-11" db="EMBL/GenBank/DDBJ databases">
        <authorList>
            <consortium name="Pathogen Informatics"/>
        </authorList>
    </citation>
    <scope>NUCLEOTIDE SEQUENCE [LARGE SCALE GENOMIC DNA]</scope>
    <source>
        <strain evidence="1 2">Egypt</strain>
    </source>
</reference>
<evidence type="ECO:0000313" key="2">
    <source>
        <dbReference type="Proteomes" id="UP000272942"/>
    </source>
</evidence>
<evidence type="ECO:0000313" key="1">
    <source>
        <dbReference type="EMBL" id="VDP34205.1"/>
    </source>
</evidence>
<dbReference type="AlphaFoldDB" id="A0A183A2I5"/>
<dbReference type="WBParaSite" id="ECPE_0000117001-mRNA-1">
    <property type="protein sequence ID" value="ECPE_0000117001-mRNA-1"/>
    <property type="gene ID" value="ECPE_0000117001"/>
</dbReference>
<organism evidence="3">
    <name type="scientific">Echinostoma caproni</name>
    <dbReference type="NCBI Taxonomy" id="27848"/>
    <lineage>
        <taxon>Eukaryota</taxon>
        <taxon>Metazoa</taxon>
        <taxon>Spiralia</taxon>
        <taxon>Lophotrochozoa</taxon>
        <taxon>Platyhelminthes</taxon>
        <taxon>Trematoda</taxon>
        <taxon>Digenea</taxon>
        <taxon>Plagiorchiida</taxon>
        <taxon>Echinostomata</taxon>
        <taxon>Echinostomatoidea</taxon>
        <taxon>Echinostomatidae</taxon>
        <taxon>Echinostoma</taxon>
    </lineage>
</organism>
<evidence type="ECO:0000313" key="3">
    <source>
        <dbReference type="WBParaSite" id="ECPE_0000117001-mRNA-1"/>
    </source>
</evidence>
<gene>
    <name evidence="1" type="ORF">ECPE_LOCUS1170</name>
</gene>
<keyword evidence="2" id="KW-1185">Reference proteome</keyword>
<accession>A0A183A2I5</accession>
<dbReference type="Proteomes" id="UP000272942">
    <property type="component" value="Unassembled WGS sequence"/>
</dbReference>
<proteinExistence type="predicted"/>
<name>A0A183A2I5_9TREM</name>
<sequence length="290" mass="31813">MAKQVNRLTDPMDFLRILQVASDLLASSLDGTVQTSYTDADQVADLLWSTITLMRGWPNASQMACESRNGAFCVTVQQTQTEIMKLLLRLGDQLSSWRLTDGWSVLFQETGLESDIVIYSMNGVMAGVAAALNMTELCHQKWHSQIRLTDSATVIQQSVISSPCLANKYITIAVPGSKQNVQPDLFRVDTSLISINSTQPGYFTLMRLSSPVPETVWISGGLPVSAFTNETLYGPLISNRSTDPALVLVLSKTSALRIASPIYVFDTNFPFNSVSASSNEVIRFTIQLSD</sequence>
<dbReference type="EMBL" id="UZAN01005846">
    <property type="protein sequence ID" value="VDP34205.1"/>
    <property type="molecule type" value="Genomic_DNA"/>
</dbReference>
<protein>
    <submittedName>
        <fullName evidence="3">Dynein_C domain-containing protein</fullName>
    </submittedName>
</protein>